<dbReference type="GO" id="GO:0012505">
    <property type="term" value="C:endomembrane system"/>
    <property type="evidence" value="ECO:0007669"/>
    <property type="project" value="UniProtKB-SubCell"/>
</dbReference>
<accession>A0A6I6EQ86</accession>
<protein>
    <submittedName>
        <fullName evidence="7">DUF1232 domain-containing protein</fullName>
    </submittedName>
</protein>
<comment type="subcellular location">
    <subcellularLocation>
        <location evidence="1">Endomembrane system</location>
        <topology evidence="1">Multi-pass membrane protein</topology>
    </subcellularLocation>
</comment>
<reference evidence="7 8" key="1">
    <citation type="submission" date="2019-12" db="EMBL/GenBank/DDBJ databases">
        <title>Genome sequenceing of Clostridium bovifaecis.</title>
        <authorList>
            <person name="Yao Y."/>
        </authorList>
    </citation>
    <scope>NUCLEOTIDE SEQUENCE [LARGE SCALE GENOMIC DNA]</scope>
    <source>
        <strain evidence="7 8">BXX</strain>
    </source>
</reference>
<name>A0A6I6EQ86_9CLOT</name>
<evidence type="ECO:0000259" key="6">
    <source>
        <dbReference type="Pfam" id="PF06803"/>
    </source>
</evidence>
<gene>
    <name evidence="7" type="ORF">GOM49_12590</name>
</gene>
<sequence>MRIANIRVKLTEKDLLSIIDENLKVQGLKIEGINIGELIKVQGFYVKGIKLKFKASLGLGSIENNVLKLKVFNAKLGIIPVWTRLINFALKKVLKNFSNMGIKFEKNTMFIDFTTLCKYVPSVDFILKGVTTNVCELEVEVENLTYKKDKQAVSLDELKEKVQSSEEIEYEQKKAIKTVDGYTKFRSKVQGQFSNNIENSRGRFSKGLTNKTGFIAEYIMLMPDIIALLYRLMKDRRIKLKTKTLIGAALAYLVLPADIVPEAIPVLGKVDDFGIGFLILDKIIEDVPQEIILQHWQGKDDIIIKAKEIKEALFSTIGRKNTIGFLSSGLIAIKNRKNRKNTN</sequence>
<evidence type="ECO:0000256" key="1">
    <source>
        <dbReference type="ARBA" id="ARBA00004127"/>
    </source>
</evidence>
<evidence type="ECO:0000256" key="4">
    <source>
        <dbReference type="ARBA" id="ARBA00023136"/>
    </source>
</evidence>
<feature type="transmembrane region" description="Helical" evidence="5">
    <location>
        <begin position="213"/>
        <end position="233"/>
    </location>
</feature>
<keyword evidence="8" id="KW-1185">Reference proteome</keyword>
<feature type="domain" description="DUF1232" evidence="6">
    <location>
        <begin position="242"/>
        <end position="275"/>
    </location>
</feature>
<dbReference type="Proteomes" id="UP000422764">
    <property type="component" value="Chromosome"/>
</dbReference>
<keyword evidence="3 5" id="KW-1133">Transmembrane helix</keyword>
<evidence type="ECO:0000313" key="8">
    <source>
        <dbReference type="Proteomes" id="UP000422764"/>
    </source>
</evidence>
<proteinExistence type="predicted"/>
<dbReference type="Pfam" id="PF06803">
    <property type="entry name" value="DUF1232"/>
    <property type="match status" value="1"/>
</dbReference>
<organism evidence="7 8">
    <name type="scientific">Clostridium bovifaecis</name>
    <dbReference type="NCBI Taxonomy" id="2184719"/>
    <lineage>
        <taxon>Bacteria</taxon>
        <taxon>Bacillati</taxon>
        <taxon>Bacillota</taxon>
        <taxon>Clostridia</taxon>
        <taxon>Eubacteriales</taxon>
        <taxon>Clostridiaceae</taxon>
        <taxon>Clostridium</taxon>
    </lineage>
</organism>
<dbReference type="InterPro" id="IPR010652">
    <property type="entry name" value="DUF1232"/>
</dbReference>
<keyword evidence="2 5" id="KW-0812">Transmembrane</keyword>
<dbReference type="AlphaFoldDB" id="A0A6I6EQ86"/>
<evidence type="ECO:0000313" key="7">
    <source>
        <dbReference type="EMBL" id="QGU95819.1"/>
    </source>
</evidence>
<keyword evidence="4 5" id="KW-0472">Membrane</keyword>
<evidence type="ECO:0000256" key="2">
    <source>
        <dbReference type="ARBA" id="ARBA00022692"/>
    </source>
</evidence>
<dbReference type="EMBL" id="CP046522">
    <property type="protein sequence ID" value="QGU95819.1"/>
    <property type="molecule type" value="Genomic_DNA"/>
</dbReference>
<evidence type="ECO:0000256" key="5">
    <source>
        <dbReference type="SAM" id="Phobius"/>
    </source>
</evidence>
<evidence type="ECO:0000256" key="3">
    <source>
        <dbReference type="ARBA" id="ARBA00022989"/>
    </source>
</evidence>